<evidence type="ECO:0000256" key="4">
    <source>
        <dbReference type="ARBA" id="ARBA00023172"/>
    </source>
</evidence>
<dbReference type="SUPFAM" id="SSF56349">
    <property type="entry name" value="DNA breaking-rejoining enzymes"/>
    <property type="match status" value="1"/>
</dbReference>
<gene>
    <name evidence="6" type="ORF">U9M73_11485</name>
</gene>
<dbReference type="Gene3D" id="1.10.150.130">
    <property type="match status" value="1"/>
</dbReference>
<organism evidence="6 7">
    <name type="scientific">Paenibacillus phoenicis</name>
    <dbReference type="NCBI Taxonomy" id="554117"/>
    <lineage>
        <taxon>Bacteria</taxon>
        <taxon>Bacillati</taxon>
        <taxon>Bacillota</taxon>
        <taxon>Bacilli</taxon>
        <taxon>Bacillales</taxon>
        <taxon>Paenibacillaceae</taxon>
        <taxon>Paenibacillus</taxon>
    </lineage>
</organism>
<dbReference type="PROSITE" id="PS51898">
    <property type="entry name" value="TYR_RECOMBINASE"/>
    <property type="match status" value="1"/>
</dbReference>
<dbReference type="InterPro" id="IPR013762">
    <property type="entry name" value="Integrase-like_cat_sf"/>
</dbReference>
<evidence type="ECO:0000259" key="5">
    <source>
        <dbReference type="PROSITE" id="PS51898"/>
    </source>
</evidence>
<comment type="caution">
    <text evidence="6">The sequence shown here is derived from an EMBL/GenBank/DDBJ whole genome shotgun (WGS) entry which is preliminary data.</text>
</comment>
<keyword evidence="4" id="KW-0233">DNA recombination</keyword>
<dbReference type="Pfam" id="PF00589">
    <property type="entry name" value="Phage_integrase"/>
    <property type="match status" value="1"/>
</dbReference>
<reference evidence="6 7" key="1">
    <citation type="submission" date="2023-12" db="EMBL/GenBank/DDBJ databases">
        <title>Whole genome sequencing of Paenibacillus phoenicis isolated from the Phoenix Mars Lander spacecraft assembly facility.</title>
        <authorList>
            <person name="Garcia A."/>
            <person name="Venkateswaran K."/>
        </authorList>
    </citation>
    <scope>NUCLEOTIDE SEQUENCE [LARGE SCALE GENOMIC DNA]</scope>
    <source>
        <strain evidence="6 7">3PO2SA</strain>
    </source>
</reference>
<dbReference type="PANTHER" id="PTHR30349">
    <property type="entry name" value="PHAGE INTEGRASE-RELATED"/>
    <property type="match status" value="1"/>
</dbReference>
<evidence type="ECO:0000313" key="7">
    <source>
        <dbReference type="Proteomes" id="UP001292216"/>
    </source>
</evidence>
<dbReference type="InterPro" id="IPR004107">
    <property type="entry name" value="Integrase_SAM-like_N"/>
</dbReference>
<dbReference type="InterPro" id="IPR050090">
    <property type="entry name" value="Tyrosine_recombinase_XerCD"/>
</dbReference>
<dbReference type="PANTHER" id="PTHR30349:SF41">
    <property type="entry name" value="INTEGRASE_RECOMBINASE PROTEIN MJ0367-RELATED"/>
    <property type="match status" value="1"/>
</dbReference>
<evidence type="ECO:0000256" key="1">
    <source>
        <dbReference type="ARBA" id="ARBA00008857"/>
    </source>
</evidence>
<evidence type="ECO:0000256" key="3">
    <source>
        <dbReference type="ARBA" id="ARBA00023125"/>
    </source>
</evidence>
<comment type="similarity">
    <text evidence="1">Belongs to the 'phage' integrase family.</text>
</comment>
<dbReference type="EMBL" id="JAYERP010000001">
    <property type="protein sequence ID" value="MEA3570620.1"/>
    <property type="molecule type" value="Genomic_DNA"/>
</dbReference>
<dbReference type="Pfam" id="PF02899">
    <property type="entry name" value="Phage_int_SAM_1"/>
    <property type="match status" value="1"/>
</dbReference>
<keyword evidence="2" id="KW-0229">DNA integration</keyword>
<dbReference type="Gene3D" id="1.10.443.10">
    <property type="entry name" value="Intergrase catalytic core"/>
    <property type="match status" value="1"/>
</dbReference>
<keyword evidence="7" id="KW-1185">Reference proteome</keyword>
<feature type="domain" description="Tyr recombinase" evidence="5">
    <location>
        <begin position="141"/>
        <end position="321"/>
    </location>
</feature>
<keyword evidence="3" id="KW-0238">DNA-binding</keyword>
<sequence>MEMPVKRRKNTLTSAATQVVAPTSAATPSKPQIGFPKLLQSFVFECRAKNLSDRTIEFYEENMIMMQKTFEEQNQDFDVLAMTNRDIKHHYIGYMLGKGLASNTVNGRIKTCKAFFKFLYEEGYIKHKLADELRLIKAEKKMIQTFTKEQLLALLNQPNRQTFTGFRDYTIMMVMLETGMRIGELLNLKVGDLFLKEMEIRIVRGKGGKARRVPIQKTCIKVLKQYLAERGNVETDWLFVNVEGTALRTRTIQENIQEYGKLAGISGVRVSPHTFRHTMAKFYILNGGDVFTLQQILGHSTLDMVRYYVELFSKDIREQHQKYSPVENMSRLRIGG</sequence>
<name>A0ABU5PL16_9BACL</name>
<accession>A0ABU5PL16</accession>
<dbReference type="InterPro" id="IPR010998">
    <property type="entry name" value="Integrase_recombinase_N"/>
</dbReference>
<protein>
    <submittedName>
        <fullName evidence="6">Tyrosine-type recombinase/integrase</fullName>
    </submittedName>
</protein>
<dbReference type="RefSeq" id="WP_323077367.1">
    <property type="nucleotide sequence ID" value="NZ_CBCSKM010000010.1"/>
</dbReference>
<proteinExistence type="inferred from homology"/>
<evidence type="ECO:0000256" key="2">
    <source>
        <dbReference type="ARBA" id="ARBA00022908"/>
    </source>
</evidence>
<evidence type="ECO:0000313" key="6">
    <source>
        <dbReference type="EMBL" id="MEA3570620.1"/>
    </source>
</evidence>
<dbReference type="Proteomes" id="UP001292216">
    <property type="component" value="Unassembled WGS sequence"/>
</dbReference>
<dbReference type="InterPro" id="IPR002104">
    <property type="entry name" value="Integrase_catalytic"/>
</dbReference>
<dbReference type="InterPro" id="IPR011010">
    <property type="entry name" value="DNA_brk_join_enz"/>
</dbReference>